<reference evidence="1 2" key="1">
    <citation type="journal article" date="2014" name="Nature">
        <title>The genome of the recently domesticated crop plant sugar beet (Beta vulgaris).</title>
        <authorList>
            <person name="Dohm J.C."/>
            <person name="Minoche A.E."/>
            <person name="Holtgrawe D."/>
            <person name="Capella-Gutierrez S."/>
            <person name="Zakrzewski F."/>
            <person name="Tafer H."/>
            <person name="Rupp O."/>
            <person name="Sorensen T.R."/>
            <person name="Stracke R."/>
            <person name="Reinhardt R."/>
            <person name="Goesmann A."/>
            <person name="Kraft T."/>
            <person name="Schulz B."/>
            <person name="Stadler P.F."/>
            <person name="Schmidt T."/>
            <person name="Gabaldon T."/>
            <person name="Lehrach H."/>
            <person name="Weisshaar B."/>
            <person name="Himmelbauer H."/>
        </authorList>
    </citation>
    <scope>NUCLEOTIDE SEQUENCE [LARGE SCALE GENOMIC DNA]</scope>
    <source>
        <tissue evidence="1">Taproot</tissue>
    </source>
</reference>
<evidence type="ECO:0000313" key="1">
    <source>
        <dbReference type="EMBL" id="KMT04032.1"/>
    </source>
</evidence>
<accession>A0A0J8BSB7</accession>
<proteinExistence type="predicted"/>
<dbReference type="Proteomes" id="UP000035740">
    <property type="component" value="Chromosome 8"/>
</dbReference>
<dbReference type="AlphaFoldDB" id="A0A0J8BSB7"/>
<dbReference type="Gramene" id="KMT04032">
    <property type="protein sequence ID" value="KMT04032"/>
    <property type="gene ID" value="BVRB_8g186330"/>
</dbReference>
<name>A0A0J8BSB7_BETVV</name>
<organism evidence="1 2">
    <name type="scientific">Beta vulgaris subsp. vulgaris</name>
    <name type="common">Beet</name>
    <dbReference type="NCBI Taxonomy" id="3555"/>
    <lineage>
        <taxon>Eukaryota</taxon>
        <taxon>Viridiplantae</taxon>
        <taxon>Streptophyta</taxon>
        <taxon>Embryophyta</taxon>
        <taxon>Tracheophyta</taxon>
        <taxon>Spermatophyta</taxon>
        <taxon>Magnoliopsida</taxon>
        <taxon>eudicotyledons</taxon>
        <taxon>Gunneridae</taxon>
        <taxon>Pentapetalae</taxon>
        <taxon>Caryophyllales</taxon>
        <taxon>Chenopodiaceae</taxon>
        <taxon>Betoideae</taxon>
        <taxon>Beta</taxon>
    </lineage>
</organism>
<protein>
    <submittedName>
        <fullName evidence="1">Uncharacterized protein</fullName>
    </submittedName>
</protein>
<evidence type="ECO:0000313" key="2">
    <source>
        <dbReference type="Proteomes" id="UP000035740"/>
    </source>
</evidence>
<dbReference type="EMBL" id="KQ090159">
    <property type="protein sequence ID" value="KMT04032.1"/>
    <property type="molecule type" value="Genomic_DNA"/>
</dbReference>
<sequence length="49" mass="5505">MFGYQVRWSEKILGFGLDGMGYGGEQSPLIDEEGVREARVLEKEKERGG</sequence>
<gene>
    <name evidence="1" type="ORF">BVRB_8g186330</name>
</gene>
<keyword evidence="2" id="KW-1185">Reference proteome</keyword>